<comment type="caution">
    <text evidence="2">The sequence shown here is derived from an EMBL/GenBank/DDBJ whole genome shotgun (WGS) entry which is preliminary data.</text>
</comment>
<dbReference type="Proteomes" id="UP000035720">
    <property type="component" value="Unassembled WGS sequence"/>
</dbReference>
<dbReference type="SUPFAM" id="SSF81296">
    <property type="entry name" value="E set domains"/>
    <property type="match status" value="1"/>
</dbReference>
<sequence length="55" mass="5764">MLLGDTPATNIRVLSSNELVVTVPPHAAGVVNVKAFTTLGHSVGTEYDDFTYTSG</sequence>
<reference evidence="2 3" key="1">
    <citation type="journal article" date="2013" name="ISME J.">
        <title>A metabolic model for members of the genus Tetrasphaera involved in enhanced biological phosphorus removal.</title>
        <authorList>
            <person name="Kristiansen R."/>
            <person name="Nguyen H.T.T."/>
            <person name="Saunders A.M."/>
            <person name="Nielsen J.L."/>
            <person name="Wimmer R."/>
            <person name="Le V.Q."/>
            <person name="McIlroy S.J."/>
            <person name="Petrovski S."/>
            <person name="Seviour R.J."/>
            <person name="Calteau A."/>
            <person name="Nielsen K.L."/>
            <person name="Nielsen P.H."/>
        </authorList>
    </citation>
    <scope>NUCLEOTIDE SEQUENCE [LARGE SCALE GENOMIC DNA]</scope>
    <source>
        <strain evidence="2 3">Ben 74</strain>
    </source>
</reference>
<dbReference type="Gene3D" id="2.60.40.10">
    <property type="entry name" value="Immunoglobulins"/>
    <property type="match status" value="1"/>
</dbReference>
<organism evidence="2 3">
    <name type="scientific">Nostocoides jenkinsii Ben 74</name>
    <dbReference type="NCBI Taxonomy" id="1193518"/>
    <lineage>
        <taxon>Bacteria</taxon>
        <taxon>Bacillati</taxon>
        <taxon>Actinomycetota</taxon>
        <taxon>Actinomycetes</taxon>
        <taxon>Micrococcales</taxon>
        <taxon>Intrasporangiaceae</taxon>
        <taxon>Nostocoides</taxon>
    </lineage>
</organism>
<dbReference type="AlphaFoldDB" id="A0A077MG86"/>
<feature type="domain" description="IPT/TIG" evidence="1">
    <location>
        <begin position="3"/>
        <end position="52"/>
    </location>
</feature>
<dbReference type="GO" id="GO:0005975">
    <property type="term" value="P:carbohydrate metabolic process"/>
    <property type="evidence" value="ECO:0007669"/>
    <property type="project" value="UniProtKB-ARBA"/>
</dbReference>
<dbReference type="Pfam" id="PF01833">
    <property type="entry name" value="TIG"/>
    <property type="match status" value="1"/>
</dbReference>
<gene>
    <name evidence="2" type="ORF">BN13_740050</name>
</gene>
<name>A0A077MG86_9MICO</name>
<protein>
    <recommendedName>
        <fullName evidence="1">IPT/TIG domain-containing protein</fullName>
    </recommendedName>
</protein>
<keyword evidence="3" id="KW-1185">Reference proteome</keyword>
<evidence type="ECO:0000313" key="3">
    <source>
        <dbReference type="Proteomes" id="UP000035720"/>
    </source>
</evidence>
<dbReference type="InterPro" id="IPR002909">
    <property type="entry name" value="IPT_dom"/>
</dbReference>
<accession>A0A077MG86</accession>
<dbReference type="InterPro" id="IPR014756">
    <property type="entry name" value="Ig_E-set"/>
</dbReference>
<evidence type="ECO:0000259" key="1">
    <source>
        <dbReference type="Pfam" id="PF01833"/>
    </source>
</evidence>
<dbReference type="EMBL" id="CAJC01000188">
    <property type="protein sequence ID" value="CCI54528.1"/>
    <property type="molecule type" value="Genomic_DNA"/>
</dbReference>
<proteinExistence type="predicted"/>
<dbReference type="InterPro" id="IPR013783">
    <property type="entry name" value="Ig-like_fold"/>
</dbReference>
<evidence type="ECO:0000313" key="2">
    <source>
        <dbReference type="EMBL" id="CCI54528.1"/>
    </source>
</evidence>